<dbReference type="Pfam" id="PF04172">
    <property type="entry name" value="LrgB"/>
    <property type="match status" value="1"/>
</dbReference>
<evidence type="ECO:0000256" key="1">
    <source>
        <dbReference type="ARBA" id="ARBA00004141"/>
    </source>
</evidence>
<reference evidence="7" key="1">
    <citation type="journal article" date="2019" name="Int. J. Syst. Evol. Microbiol.">
        <title>The Global Catalogue of Microorganisms (GCM) 10K type strain sequencing project: providing services to taxonomists for standard genome sequencing and annotation.</title>
        <authorList>
            <consortium name="The Broad Institute Genomics Platform"/>
            <consortium name="The Broad Institute Genome Sequencing Center for Infectious Disease"/>
            <person name="Wu L."/>
            <person name="Ma J."/>
        </authorList>
    </citation>
    <scope>NUCLEOTIDE SEQUENCE [LARGE SCALE GENOMIC DNA]</scope>
    <source>
        <strain evidence="7">CCUG 55328</strain>
    </source>
</reference>
<evidence type="ECO:0000256" key="5">
    <source>
        <dbReference type="SAM" id="Phobius"/>
    </source>
</evidence>
<feature type="non-terminal residue" evidence="6">
    <location>
        <position position="1"/>
    </location>
</feature>
<protein>
    <submittedName>
        <fullName evidence="6">LrgB family protein</fullName>
    </submittedName>
</protein>
<accession>A0ABW3TE37</accession>
<dbReference type="RefSeq" id="WP_380792155.1">
    <property type="nucleotide sequence ID" value="NZ_JBHTKR010000005.1"/>
</dbReference>
<keyword evidence="7" id="KW-1185">Reference proteome</keyword>
<dbReference type="Proteomes" id="UP001597151">
    <property type="component" value="Unassembled WGS sequence"/>
</dbReference>
<evidence type="ECO:0000313" key="7">
    <source>
        <dbReference type="Proteomes" id="UP001597151"/>
    </source>
</evidence>
<evidence type="ECO:0000313" key="6">
    <source>
        <dbReference type="EMBL" id="MFD1195444.1"/>
    </source>
</evidence>
<dbReference type="EMBL" id="JBHTKR010000005">
    <property type="protein sequence ID" value="MFD1195444.1"/>
    <property type="molecule type" value="Genomic_DNA"/>
</dbReference>
<proteinExistence type="predicted"/>
<comment type="caution">
    <text evidence="6">The sequence shown here is derived from an EMBL/GenBank/DDBJ whole genome shotgun (WGS) entry which is preliminary data.</text>
</comment>
<gene>
    <name evidence="6" type="ORF">ACFQ3C_12250</name>
</gene>
<organism evidence="6 7">
    <name type="scientific">Seohaeicola saemankumensis</name>
    <dbReference type="NCBI Taxonomy" id="481181"/>
    <lineage>
        <taxon>Bacteria</taxon>
        <taxon>Pseudomonadati</taxon>
        <taxon>Pseudomonadota</taxon>
        <taxon>Alphaproteobacteria</taxon>
        <taxon>Rhodobacterales</taxon>
        <taxon>Roseobacteraceae</taxon>
        <taxon>Seohaeicola</taxon>
    </lineage>
</organism>
<evidence type="ECO:0000256" key="4">
    <source>
        <dbReference type="ARBA" id="ARBA00023136"/>
    </source>
</evidence>
<feature type="transmembrane region" description="Helical" evidence="5">
    <location>
        <begin position="44"/>
        <end position="66"/>
    </location>
</feature>
<comment type="subcellular location">
    <subcellularLocation>
        <location evidence="1">Membrane</location>
        <topology evidence="1">Multi-pass membrane protein</topology>
    </subcellularLocation>
</comment>
<keyword evidence="2 5" id="KW-0812">Transmembrane</keyword>
<dbReference type="InterPro" id="IPR007300">
    <property type="entry name" value="CidB/LrgB"/>
</dbReference>
<keyword evidence="4 5" id="KW-0472">Membrane</keyword>
<sequence>AAFGPFLLEAGGVRDERAKGFALGMGASAIGTARAFQMSDTAGAFASVGMILNAIMTMLLVPLFLATH</sequence>
<evidence type="ECO:0000256" key="3">
    <source>
        <dbReference type="ARBA" id="ARBA00022989"/>
    </source>
</evidence>
<evidence type="ECO:0000256" key="2">
    <source>
        <dbReference type="ARBA" id="ARBA00022692"/>
    </source>
</evidence>
<keyword evidence="3 5" id="KW-1133">Transmembrane helix</keyword>
<name>A0ABW3TE37_9RHOB</name>